<keyword evidence="4" id="KW-1185">Reference proteome</keyword>
<feature type="compositionally biased region" description="Pro residues" evidence="1">
    <location>
        <begin position="34"/>
        <end position="47"/>
    </location>
</feature>
<sequence>MGAPPPSPPGDPGPPDYPPWSPRTPAQPASPLAPQQPPSPPTPPVLPRRPITLDPNRSFVEVALVGGNPMEGQLRFRWLLSAGVLPWAASKSTKWAWTVACRIDAAVAAVACRQLGLPSSGAAVNAFPMAYDRAQ</sequence>
<evidence type="ECO:0000313" key="4">
    <source>
        <dbReference type="Proteomes" id="UP000236333"/>
    </source>
</evidence>
<feature type="domain" description="SRCR" evidence="2">
    <location>
        <begin position="62"/>
        <end position="135"/>
    </location>
</feature>
<name>A0A2J8AEZ5_9CHLO</name>
<dbReference type="Proteomes" id="UP000236333">
    <property type="component" value="Unassembled WGS sequence"/>
</dbReference>
<feature type="compositionally biased region" description="Pro residues" evidence="1">
    <location>
        <begin position="1"/>
        <end position="22"/>
    </location>
</feature>
<accession>A0A2J8AEZ5</accession>
<organism evidence="3 4">
    <name type="scientific">Tetrabaena socialis</name>
    <dbReference type="NCBI Taxonomy" id="47790"/>
    <lineage>
        <taxon>Eukaryota</taxon>
        <taxon>Viridiplantae</taxon>
        <taxon>Chlorophyta</taxon>
        <taxon>core chlorophytes</taxon>
        <taxon>Chlorophyceae</taxon>
        <taxon>CS clade</taxon>
        <taxon>Chlamydomonadales</taxon>
        <taxon>Tetrabaenaceae</taxon>
        <taxon>Tetrabaena</taxon>
    </lineage>
</organism>
<protein>
    <recommendedName>
        <fullName evidence="2">SRCR domain-containing protein</fullName>
    </recommendedName>
</protein>
<dbReference type="OrthoDB" id="547685at2759"/>
<proteinExistence type="predicted"/>
<dbReference type="GO" id="GO:0016020">
    <property type="term" value="C:membrane"/>
    <property type="evidence" value="ECO:0007669"/>
    <property type="project" value="InterPro"/>
</dbReference>
<reference evidence="3 4" key="1">
    <citation type="journal article" date="2017" name="Mol. Biol. Evol.">
        <title>The 4-celled Tetrabaena socialis nuclear genome reveals the essential components for genetic control of cell number at the origin of multicellularity in the volvocine lineage.</title>
        <authorList>
            <person name="Featherston J."/>
            <person name="Arakaki Y."/>
            <person name="Hanschen E.R."/>
            <person name="Ferris P.J."/>
            <person name="Michod R.E."/>
            <person name="Olson B.J.S.C."/>
            <person name="Nozaki H."/>
            <person name="Durand P.M."/>
        </authorList>
    </citation>
    <scope>NUCLEOTIDE SEQUENCE [LARGE SCALE GENOMIC DNA]</scope>
    <source>
        <strain evidence="3 4">NIES-571</strain>
    </source>
</reference>
<evidence type="ECO:0000259" key="2">
    <source>
        <dbReference type="PROSITE" id="PS50287"/>
    </source>
</evidence>
<feature type="non-terminal residue" evidence="3">
    <location>
        <position position="135"/>
    </location>
</feature>
<gene>
    <name evidence="3" type="ORF">TSOC_002142</name>
</gene>
<dbReference type="PROSITE" id="PS50287">
    <property type="entry name" value="SRCR_2"/>
    <property type="match status" value="1"/>
</dbReference>
<feature type="region of interest" description="Disordered" evidence="1">
    <location>
        <begin position="1"/>
        <end position="52"/>
    </location>
</feature>
<evidence type="ECO:0000313" key="3">
    <source>
        <dbReference type="EMBL" id="PNH11079.1"/>
    </source>
</evidence>
<dbReference type="EMBL" id="PGGS01000039">
    <property type="protein sequence ID" value="PNH11079.1"/>
    <property type="molecule type" value="Genomic_DNA"/>
</dbReference>
<dbReference type="AlphaFoldDB" id="A0A2J8AEZ5"/>
<dbReference type="InterPro" id="IPR001190">
    <property type="entry name" value="SRCR"/>
</dbReference>
<evidence type="ECO:0000256" key="1">
    <source>
        <dbReference type="SAM" id="MobiDB-lite"/>
    </source>
</evidence>
<feature type="compositionally biased region" description="Low complexity" evidence="1">
    <location>
        <begin position="24"/>
        <end position="33"/>
    </location>
</feature>
<comment type="caution">
    <text evidence="3">The sequence shown here is derived from an EMBL/GenBank/DDBJ whole genome shotgun (WGS) entry which is preliminary data.</text>
</comment>